<reference evidence="4 6" key="1">
    <citation type="submission" date="2019-05" db="EMBL/GenBank/DDBJ databases">
        <title>Whole genome sequence analysis of Cupriavidus campinensis S14E4C strain.</title>
        <authorList>
            <person name="Abbaszade G."/>
            <person name="Szabo A."/>
            <person name="Toumi M."/>
            <person name="Toth E."/>
        </authorList>
    </citation>
    <scope>NUCLEOTIDE SEQUENCE [LARGE SCALE GENOMIC DNA]</scope>
    <source>
        <strain evidence="4 6">S14E4C</strain>
    </source>
</reference>
<dbReference type="GO" id="GO:0042834">
    <property type="term" value="F:peptidoglycan binding"/>
    <property type="evidence" value="ECO:0007669"/>
    <property type="project" value="InterPro"/>
</dbReference>
<feature type="region of interest" description="Disordered" evidence="1">
    <location>
        <begin position="1"/>
        <end position="32"/>
    </location>
</feature>
<evidence type="ECO:0000313" key="4">
    <source>
        <dbReference type="EMBL" id="TSP11365.1"/>
    </source>
</evidence>
<dbReference type="InterPro" id="IPR036680">
    <property type="entry name" value="SPOR-like_sf"/>
</dbReference>
<feature type="transmembrane region" description="Helical" evidence="2">
    <location>
        <begin position="60"/>
        <end position="78"/>
    </location>
</feature>
<name>A0AAE9L1C2_9BURK</name>
<dbReference type="SUPFAM" id="SSF110997">
    <property type="entry name" value="Sporulation related repeat"/>
    <property type="match status" value="1"/>
</dbReference>
<keyword evidence="2" id="KW-0472">Membrane</keyword>
<feature type="region of interest" description="Disordered" evidence="1">
    <location>
        <begin position="134"/>
        <end position="169"/>
    </location>
</feature>
<protein>
    <submittedName>
        <fullName evidence="5">SPOR domain-containing protein</fullName>
    </submittedName>
    <submittedName>
        <fullName evidence="4">Sporulation protein</fullName>
    </submittedName>
</protein>
<sequence length="247" mass="26166">MGLLSLFSSRKGSDPAPERGRRTRADVGAGVGASRRLNEEYADDTLDPDFPQKQRARRRLIGAVVLLVAAVIVLPIVFEHKPRPVSEDVAVKVANGQGAAQKPKVEARKADPLPPAPAAARNDAALDAGEELVSAPAAADKPRAEAKPEARPDTKVAETKPADKPADKATGSGKFMILIGAFSSEERAKNWLAKLKASKVPAYVEKKTLADGERILLRAGPFTDRDAADAADKKVKAVGLTSKVVEL</sequence>
<dbReference type="GO" id="GO:0032153">
    <property type="term" value="C:cell division site"/>
    <property type="evidence" value="ECO:0007669"/>
    <property type="project" value="TreeGrafter"/>
</dbReference>
<dbReference type="GO" id="GO:0030428">
    <property type="term" value="C:cell septum"/>
    <property type="evidence" value="ECO:0007669"/>
    <property type="project" value="TreeGrafter"/>
</dbReference>
<reference evidence="5" key="2">
    <citation type="journal article" date="2022" name="Microbiol. Resour. Announc.">
        <title>Genome Sequence of Cupriavidus campinensis Strain G5, a Member of a Bacterial Consortium Capable of Polyethylene Degradation.</title>
        <authorList>
            <person name="Schneider B."/>
            <person name="Pfeiffer F."/>
            <person name="Dyall-Smith M."/>
            <person name="Kunte H.J."/>
        </authorList>
    </citation>
    <scope>NUCLEOTIDE SEQUENCE</scope>
    <source>
        <strain evidence="5">G5</strain>
    </source>
</reference>
<reference evidence="5" key="3">
    <citation type="submission" date="2022-05" db="EMBL/GenBank/DDBJ databases">
        <authorList>
            <person name="Kunte H.-J."/>
        </authorList>
    </citation>
    <scope>NUCLEOTIDE SEQUENCE</scope>
    <source>
        <strain evidence="5">G5</strain>
    </source>
</reference>
<feature type="compositionally biased region" description="Basic and acidic residues" evidence="1">
    <location>
        <begin position="11"/>
        <end position="25"/>
    </location>
</feature>
<accession>A0AAE9L1C2</accession>
<feature type="compositionally biased region" description="Basic and acidic residues" evidence="1">
    <location>
        <begin position="140"/>
        <end position="167"/>
    </location>
</feature>
<feature type="domain" description="SPOR" evidence="3">
    <location>
        <begin position="169"/>
        <end position="247"/>
    </location>
</feature>
<dbReference type="PANTHER" id="PTHR38687:SF1">
    <property type="entry name" value="CELL DIVISION PROTEIN DEDD"/>
    <property type="match status" value="1"/>
</dbReference>
<dbReference type="KEGG" id="ccam:M5D45_11490"/>
<dbReference type="EMBL" id="VCIZ01000010">
    <property type="protein sequence ID" value="TSP11365.1"/>
    <property type="molecule type" value="Genomic_DNA"/>
</dbReference>
<dbReference type="EMBL" id="CP097330">
    <property type="protein sequence ID" value="URF03164.1"/>
    <property type="molecule type" value="Genomic_DNA"/>
</dbReference>
<proteinExistence type="predicted"/>
<dbReference type="Pfam" id="PF05036">
    <property type="entry name" value="SPOR"/>
    <property type="match status" value="1"/>
</dbReference>
<dbReference type="InterPro" id="IPR007730">
    <property type="entry name" value="SPOR-like_dom"/>
</dbReference>
<dbReference type="PANTHER" id="PTHR38687">
    <property type="entry name" value="CELL DIVISION PROTEIN DEDD-RELATED"/>
    <property type="match status" value="1"/>
</dbReference>
<evidence type="ECO:0000256" key="2">
    <source>
        <dbReference type="SAM" id="Phobius"/>
    </source>
</evidence>
<dbReference type="AlphaFoldDB" id="A0AAE9L1C2"/>
<keyword evidence="6" id="KW-1185">Reference proteome</keyword>
<dbReference type="Proteomes" id="UP000318943">
    <property type="component" value="Unassembled WGS sequence"/>
</dbReference>
<evidence type="ECO:0000313" key="5">
    <source>
        <dbReference type="EMBL" id="URF03164.1"/>
    </source>
</evidence>
<dbReference type="Proteomes" id="UP001056132">
    <property type="component" value="Chromosome 1"/>
</dbReference>
<evidence type="ECO:0000259" key="3">
    <source>
        <dbReference type="PROSITE" id="PS51724"/>
    </source>
</evidence>
<evidence type="ECO:0000313" key="7">
    <source>
        <dbReference type="Proteomes" id="UP001056132"/>
    </source>
</evidence>
<keyword evidence="2" id="KW-1133">Transmembrane helix</keyword>
<keyword evidence="2" id="KW-0812">Transmembrane</keyword>
<dbReference type="InterPro" id="IPR052521">
    <property type="entry name" value="Cell_div_SPOR-domain"/>
</dbReference>
<feature type="region of interest" description="Disordered" evidence="1">
    <location>
        <begin position="96"/>
        <end position="121"/>
    </location>
</feature>
<gene>
    <name evidence="4" type="ORF">FGG12_17135</name>
    <name evidence="5" type="ORF">M5D45_11490</name>
</gene>
<evidence type="ECO:0000313" key="6">
    <source>
        <dbReference type="Proteomes" id="UP000318943"/>
    </source>
</evidence>
<evidence type="ECO:0000256" key="1">
    <source>
        <dbReference type="SAM" id="MobiDB-lite"/>
    </source>
</evidence>
<dbReference type="PROSITE" id="PS51724">
    <property type="entry name" value="SPOR"/>
    <property type="match status" value="1"/>
</dbReference>
<dbReference type="GO" id="GO:0032506">
    <property type="term" value="P:cytokinetic process"/>
    <property type="evidence" value="ECO:0007669"/>
    <property type="project" value="TreeGrafter"/>
</dbReference>
<organism evidence="5 7">
    <name type="scientific">Cupriavidus campinensis</name>
    <dbReference type="NCBI Taxonomy" id="151783"/>
    <lineage>
        <taxon>Bacteria</taxon>
        <taxon>Pseudomonadati</taxon>
        <taxon>Pseudomonadota</taxon>
        <taxon>Betaproteobacteria</taxon>
        <taxon>Burkholderiales</taxon>
        <taxon>Burkholderiaceae</taxon>
        <taxon>Cupriavidus</taxon>
    </lineage>
</organism>
<dbReference type="RefSeq" id="WP_144199390.1">
    <property type="nucleotide sequence ID" value="NZ_CAJPVH010000057.1"/>
</dbReference>
<dbReference type="Gene3D" id="3.30.70.1070">
    <property type="entry name" value="Sporulation related repeat"/>
    <property type="match status" value="1"/>
</dbReference>
<feature type="compositionally biased region" description="Polar residues" evidence="1">
    <location>
        <begin position="1"/>
        <end position="10"/>
    </location>
</feature>